<dbReference type="Proteomes" id="UP001597036">
    <property type="component" value="Unassembled WGS sequence"/>
</dbReference>
<comment type="caution">
    <text evidence="3">The sequence shown here is derived from an EMBL/GenBank/DDBJ whole genome shotgun (WGS) entry which is preliminary data.</text>
</comment>
<protein>
    <submittedName>
        <fullName evidence="3">NADPH-dependent F420 reductase</fullName>
    </submittedName>
</protein>
<organism evidence="3 4">
    <name type="scientific">Alloscardovia venturai</name>
    <dbReference type="NCBI Taxonomy" id="1769421"/>
    <lineage>
        <taxon>Bacteria</taxon>
        <taxon>Bacillati</taxon>
        <taxon>Actinomycetota</taxon>
        <taxon>Actinomycetes</taxon>
        <taxon>Bifidobacteriales</taxon>
        <taxon>Bifidobacteriaceae</taxon>
        <taxon>Alloscardovia</taxon>
    </lineage>
</organism>
<dbReference type="InterPro" id="IPR028939">
    <property type="entry name" value="P5C_Rdtase_cat_N"/>
</dbReference>
<evidence type="ECO:0000313" key="3">
    <source>
        <dbReference type="EMBL" id="MFD0705144.1"/>
    </source>
</evidence>
<dbReference type="PANTHER" id="PTHR14239">
    <property type="entry name" value="DUDULIN-RELATED"/>
    <property type="match status" value="1"/>
</dbReference>
<dbReference type="InterPro" id="IPR036291">
    <property type="entry name" value="NAD(P)-bd_dom_sf"/>
</dbReference>
<keyword evidence="4" id="KW-1185">Reference proteome</keyword>
<name>A0ABW2Y4K6_9BIFI</name>
<evidence type="ECO:0000313" key="4">
    <source>
        <dbReference type="Proteomes" id="UP001597036"/>
    </source>
</evidence>
<dbReference type="Gene3D" id="3.40.50.720">
    <property type="entry name" value="NAD(P)-binding Rossmann-like Domain"/>
    <property type="match status" value="1"/>
</dbReference>
<dbReference type="RefSeq" id="WP_377938839.1">
    <property type="nucleotide sequence ID" value="NZ_JBHTHQ010000021.1"/>
</dbReference>
<dbReference type="SUPFAM" id="SSF51735">
    <property type="entry name" value="NAD(P)-binding Rossmann-fold domains"/>
    <property type="match status" value="1"/>
</dbReference>
<gene>
    <name evidence="3" type="ORF">ACFQY8_05225</name>
</gene>
<proteinExistence type="predicted"/>
<dbReference type="Pfam" id="PF03807">
    <property type="entry name" value="F420_oxidored"/>
    <property type="match status" value="1"/>
</dbReference>
<keyword evidence="1" id="KW-0560">Oxidoreductase</keyword>
<reference evidence="4" key="1">
    <citation type="journal article" date="2019" name="Int. J. Syst. Evol. Microbiol.">
        <title>The Global Catalogue of Microorganisms (GCM) 10K type strain sequencing project: providing services to taxonomists for standard genome sequencing and annotation.</title>
        <authorList>
            <consortium name="The Broad Institute Genomics Platform"/>
            <consortium name="The Broad Institute Genome Sequencing Center for Infectious Disease"/>
            <person name="Wu L."/>
            <person name="Ma J."/>
        </authorList>
    </citation>
    <scope>NUCLEOTIDE SEQUENCE [LARGE SCALE GENOMIC DNA]</scope>
    <source>
        <strain evidence="4">CCM 8604</strain>
    </source>
</reference>
<accession>A0ABW2Y4K6</accession>
<dbReference type="InterPro" id="IPR051267">
    <property type="entry name" value="STEAP_metalloreductase"/>
</dbReference>
<dbReference type="PANTHER" id="PTHR14239:SF10">
    <property type="entry name" value="REDUCTASE"/>
    <property type="match status" value="1"/>
</dbReference>
<evidence type="ECO:0000259" key="2">
    <source>
        <dbReference type="Pfam" id="PF03807"/>
    </source>
</evidence>
<evidence type="ECO:0000256" key="1">
    <source>
        <dbReference type="ARBA" id="ARBA00023002"/>
    </source>
</evidence>
<sequence length="206" mass="21204">MTNVTIIGAGNIGSAVAGIALKSGAHVQVLDRSTEKAQAISDYVHAGTLGDEITGDIVILALPYEAIESVIAEHGAQFAGKIVVDVTNPLDFQTGDIIADVATTSAAEKFATALPQSTVIKAFNTNFAATLGMGNVHGQTTTVMMASDSSEAKETFASIIKGAGLKVIDAGALKRAHEMEAFGALQINLAMTNQIPWTGGFAVVTE</sequence>
<feature type="domain" description="Pyrroline-5-carboxylate reductase catalytic N-terminal" evidence="2">
    <location>
        <begin position="4"/>
        <end position="89"/>
    </location>
</feature>
<dbReference type="EMBL" id="JBHTHQ010000021">
    <property type="protein sequence ID" value="MFD0705144.1"/>
    <property type="molecule type" value="Genomic_DNA"/>
</dbReference>